<feature type="transmembrane region" description="Helical" evidence="11">
    <location>
        <begin position="954"/>
        <end position="972"/>
    </location>
</feature>
<gene>
    <name evidence="14" type="ORF">MAR_007025</name>
</gene>
<dbReference type="PROSITE" id="PS50259">
    <property type="entry name" value="G_PROTEIN_RECEP_F3_4"/>
    <property type="match status" value="1"/>
</dbReference>
<feature type="transmembrane region" description="Helical" evidence="11">
    <location>
        <begin position="1082"/>
        <end position="1104"/>
    </location>
</feature>
<dbReference type="InterPro" id="IPR007527">
    <property type="entry name" value="Znf_SWIM"/>
</dbReference>
<feature type="transmembrane region" description="Helical" evidence="11">
    <location>
        <begin position="1149"/>
        <end position="1171"/>
    </location>
</feature>
<evidence type="ECO:0000256" key="2">
    <source>
        <dbReference type="ARBA" id="ARBA00022692"/>
    </source>
</evidence>
<dbReference type="PANTHER" id="PTHR10519">
    <property type="entry name" value="GABA-B RECEPTOR"/>
    <property type="match status" value="1"/>
</dbReference>
<feature type="compositionally biased region" description="Polar residues" evidence="10">
    <location>
        <begin position="1192"/>
        <end position="1205"/>
    </location>
</feature>
<keyword evidence="9" id="KW-0479">Metal-binding</keyword>
<evidence type="ECO:0000256" key="6">
    <source>
        <dbReference type="ARBA" id="ARBA00023170"/>
    </source>
</evidence>
<keyword evidence="15" id="KW-1185">Reference proteome</keyword>
<accession>A0ABY7DB57</accession>
<evidence type="ECO:0000313" key="14">
    <source>
        <dbReference type="EMBL" id="WAQ94554.1"/>
    </source>
</evidence>
<dbReference type="PANTHER" id="PTHR10519:SF74">
    <property type="entry name" value="GAMMA-AMINOBUTYRIC ACID TYPE B RECEPTOR SUBUNIT 2"/>
    <property type="match status" value="1"/>
</dbReference>
<sequence length="1216" mass="138144">MDRRCDHYQWINDGVKKLPKKSPNICKVRHRVKIIANGKTLPSSDFVRTEWNLIESDRYFLFHYTGDDTVCKPIQHGNTKKTETRTYTRTCPSVFDDIKSKLEKIAPGKIYNDMKSSVDGIAAASEAPRNLKQEQNQAAIKENNKRLSQDTIYNSLELAFQLDGFIHQIDLYPSLTVIMGMKQTIEDFNNLLDTTFDCGNFYLTPIVYKHFLFKSEPTIPLAFMLHEKKDQKFHERFLTVLKDKCPNLAKKKVYFVADREPALTKAVQATLNNASVFHCWNHVKRDVREWLRQKKSPTANTDLYLQNLDTLLRKESLETFELALEKLSGPWCAAFNSYFETHIKPEIVTHSGRWLLEEAGIFCPKSGVTTNISESFNHTIKWVNNNKKLPVDNMILSIFYLQNGIHCEVLRGRAGLGNYSLKKQYDHFGISLDELIFPNKVIKPDEILTHVKDFLQENVKNQSETETVDEQKNKNEKETTVNKSAYQDEAKRFLSQEDLADKVLKNQGVRHVPEMNAFMIRGVGDSIYSVKLFPKEVCQCPSTGTCYHIIAAKKSIGIDVSKPKEERKLISLMRYKNRPKNQKRFGHKKPKLSDYETAVPAPDSKLAKEIDTEINEILFESPVKSKRTAVEISENDDLIASKKIKLEQDKNINTSVELPDINSKTIIKMPKINKSPVKGEILIDSENTRNTELCNEQSPPWLPGMTLHEKDLIVENEWLTDKHMNAVSAVLRKQFPQMNGLQDTTTAPFYVEQYKSWSTDKKISRQQPPSVQIHFDGTNHWTTSMQTTRDTDSKFLDRYFNDPGYNTDLDMYKSVVGQSYDHIWIAALALNCTDSELTRRGYEKTLGEFTYADGDINDIIINCMADSSLVGISGRISFKDGGADPDKSMVLQRIQDNKIPRDSTYVTYREITIPPVMYIALCTLAACGIILALSLFGFNIVFRRNRSVKMASPNINNVLLFGCMMCYSTVFLKPTETTHGAVCKARVCLFCIGFTVTFGALFTKTWRVYRIFTNKKLLRMTIKDYQLLAIIGILVAVITGVLIAWEAVGPHSVVVQYLEKEVHMEGNDAEIRPFVRMCRSDYSVYFGWAIYIIEGSLLSFGAFLAWETRHVKIEALNDSQQIGLCLYNVVVLSAVGLTLSLLLENEVVMLYGITSGCIIIGTTVTQLVVFLPKIHAVHSKVESAVQNNGAMFKSNTGSGPATNTKATDDHTSDKQG</sequence>
<reference evidence="14" key="1">
    <citation type="submission" date="2022-11" db="EMBL/GenBank/DDBJ databases">
        <title>Centuries of genome instability and evolution in soft-shell clam transmissible cancer (bioRxiv).</title>
        <authorList>
            <person name="Hart S.F.M."/>
            <person name="Yonemitsu M.A."/>
            <person name="Giersch R.M."/>
            <person name="Beal B.F."/>
            <person name="Arriagada G."/>
            <person name="Davis B.W."/>
            <person name="Ostrander E.A."/>
            <person name="Goff S.P."/>
            <person name="Metzger M.J."/>
        </authorList>
    </citation>
    <scope>NUCLEOTIDE SEQUENCE</scope>
    <source>
        <strain evidence="14">MELC-2E11</strain>
        <tissue evidence="14">Siphon/mantle</tissue>
    </source>
</reference>
<evidence type="ECO:0000256" key="5">
    <source>
        <dbReference type="ARBA" id="ARBA00023136"/>
    </source>
</evidence>
<evidence type="ECO:0000256" key="3">
    <source>
        <dbReference type="ARBA" id="ARBA00022989"/>
    </source>
</evidence>
<feature type="transmembrane region" description="Helical" evidence="11">
    <location>
        <begin position="1027"/>
        <end position="1045"/>
    </location>
</feature>
<keyword evidence="3 11" id="KW-1133">Transmembrane helix</keyword>
<keyword evidence="7" id="KW-0325">Glycoprotein</keyword>
<keyword evidence="8" id="KW-0807">Transducer</keyword>
<feature type="transmembrane region" description="Helical" evidence="11">
    <location>
        <begin position="984"/>
        <end position="1006"/>
    </location>
</feature>
<evidence type="ECO:0000256" key="4">
    <source>
        <dbReference type="ARBA" id="ARBA00023040"/>
    </source>
</evidence>
<feature type="domain" description="G-protein coupled receptors family 3 profile" evidence="12">
    <location>
        <begin position="917"/>
        <end position="1193"/>
    </location>
</feature>
<evidence type="ECO:0000259" key="13">
    <source>
        <dbReference type="PROSITE" id="PS50966"/>
    </source>
</evidence>
<feature type="compositionally biased region" description="Basic and acidic residues" evidence="10">
    <location>
        <begin position="1206"/>
        <end position="1216"/>
    </location>
</feature>
<dbReference type="PRINTS" id="PR00248">
    <property type="entry name" value="GPCRMGR"/>
</dbReference>
<feature type="region of interest" description="Disordered" evidence="10">
    <location>
        <begin position="1192"/>
        <end position="1216"/>
    </location>
</feature>
<keyword evidence="5 11" id="KW-0472">Membrane</keyword>
<name>A0ABY7DB57_MYAAR</name>
<dbReference type="CDD" id="cd15047">
    <property type="entry name" value="7tmC_GABA-B-like"/>
    <property type="match status" value="1"/>
</dbReference>
<feature type="domain" description="SWIM-type" evidence="13">
    <location>
        <begin position="528"/>
        <end position="557"/>
    </location>
</feature>
<evidence type="ECO:0000256" key="8">
    <source>
        <dbReference type="ARBA" id="ARBA00023224"/>
    </source>
</evidence>
<feature type="transmembrane region" description="Helical" evidence="11">
    <location>
        <begin position="1124"/>
        <end position="1143"/>
    </location>
</feature>
<dbReference type="EMBL" id="CP111012">
    <property type="protein sequence ID" value="WAQ94554.1"/>
    <property type="molecule type" value="Genomic_DNA"/>
</dbReference>
<dbReference type="PROSITE" id="PS50966">
    <property type="entry name" value="ZF_SWIM"/>
    <property type="match status" value="1"/>
</dbReference>
<dbReference type="InterPro" id="IPR000337">
    <property type="entry name" value="GPCR_3"/>
</dbReference>
<dbReference type="Pfam" id="PF00003">
    <property type="entry name" value="7tm_3"/>
    <property type="match status" value="1"/>
</dbReference>
<proteinExistence type="predicted"/>
<protein>
    <submittedName>
        <fullName evidence="14">GABR2-like protein</fullName>
    </submittedName>
</protein>
<dbReference type="PRINTS" id="PR01177">
    <property type="entry name" value="GABAB1RECPTR"/>
</dbReference>
<keyword evidence="9" id="KW-0862">Zinc</keyword>
<keyword evidence="9" id="KW-0863">Zinc-finger</keyword>
<evidence type="ECO:0000256" key="1">
    <source>
        <dbReference type="ARBA" id="ARBA00004141"/>
    </source>
</evidence>
<evidence type="ECO:0000256" key="9">
    <source>
        <dbReference type="PROSITE-ProRule" id="PRU00325"/>
    </source>
</evidence>
<evidence type="ECO:0000313" key="15">
    <source>
        <dbReference type="Proteomes" id="UP001164746"/>
    </source>
</evidence>
<dbReference type="Proteomes" id="UP001164746">
    <property type="component" value="Chromosome 1"/>
</dbReference>
<organism evidence="14 15">
    <name type="scientific">Mya arenaria</name>
    <name type="common">Soft-shell clam</name>
    <dbReference type="NCBI Taxonomy" id="6604"/>
    <lineage>
        <taxon>Eukaryota</taxon>
        <taxon>Metazoa</taxon>
        <taxon>Spiralia</taxon>
        <taxon>Lophotrochozoa</taxon>
        <taxon>Mollusca</taxon>
        <taxon>Bivalvia</taxon>
        <taxon>Autobranchia</taxon>
        <taxon>Heteroconchia</taxon>
        <taxon>Euheterodonta</taxon>
        <taxon>Imparidentia</taxon>
        <taxon>Neoheterodontei</taxon>
        <taxon>Myida</taxon>
        <taxon>Myoidea</taxon>
        <taxon>Myidae</taxon>
        <taxon>Mya</taxon>
    </lineage>
</organism>
<evidence type="ECO:0000256" key="7">
    <source>
        <dbReference type="ARBA" id="ARBA00023180"/>
    </source>
</evidence>
<evidence type="ECO:0000256" key="10">
    <source>
        <dbReference type="SAM" id="MobiDB-lite"/>
    </source>
</evidence>
<feature type="transmembrane region" description="Helical" evidence="11">
    <location>
        <begin position="916"/>
        <end position="942"/>
    </location>
</feature>
<keyword evidence="4" id="KW-0297">G-protein coupled receptor</keyword>
<dbReference type="InterPro" id="IPR017978">
    <property type="entry name" value="GPCR_3_C"/>
</dbReference>
<comment type="subcellular location">
    <subcellularLocation>
        <location evidence="1">Membrane</location>
        <topology evidence="1">Multi-pass membrane protein</topology>
    </subcellularLocation>
</comment>
<evidence type="ECO:0000256" key="11">
    <source>
        <dbReference type="SAM" id="Phobius"/>
    </source>
</evidence>
<keyword evidence="6" id="KW-0675">Receptor</keyword>
<dbReference type="PRINTS" id="PR01176">
    <property type="entry name" value="GABABRECEPTR"/>
</dbReference>
<keyword evidence="2 11" id="KW-0812">Transmembrane</keyword>
<evidence type="ECO:0000259" key="12">
    <source>
        <dbReference type="PROSITE" id="PS50259"/>
    </source>
</evidence>
<dbReference type="Gene3D" id="3.40.50.2300">
    <property type="match status" value="2"/>
</dbReference>
<dbReference type="InterPro" id="IPR002455">
    <property type="entry name" value="GPCR3_GABA-B"/>
</dbReference>